<evidence type="ECO:0000256" key="1">
    <source>
        <dbReference type="SAM" id="MobiDB-lite"/>
    </source>
</evidence>
<feature type="compositionally biased region" description="Basic and acidic residues" evidence="1">
    <location>
        <begin position="41"/>
        <end position="57"/>
    </location>
</feature>
<feature type="non-terminal residue" evidence="2">
    <location>
        <position position="1"/>
    </location>
</feature>
<feature type="compositionally biased region" description="Low complexity" evidence="1">
    <location>
        <begin position="14"/>
        <end position="24"/>
    </location>
</feature>
<dbReference type="EMBL" id="CADCUU010000481">
    <property type="protein sequence ID" value="CAA9436048.1"/>
    <property type="molecule type" value="Genomic_DNA"/>
</dbReference>
<evidence type="ECO:0000313" key="2">
    <source>
        <dbReference type="EMBL" id="CAA9436048.1"/>
    </source>
</evidence>
<gene>
    <name evidence="2" type="ORF">AVDCRST_MAG15-3198</name>
</gene>
<feature type="compositionally biased region" description="Gly residues" evidence="1">
    <location>
        <begin position="1"/>
        <end position="13"/>
    </location>
</feature>
<feature type="compositionally biased region" description="Basic and acidic residues" evidence="1">
    <location>
        <begin position="160"/>
        <end position="172"/>
    </location>
</feature>
<keyword evidence="2" id="KW-0472">Membrane</keyword>
<feature type="non-terminal residue" evidence="2">
    <location>
        <position position="172"/>
    </location>
</feature>
<organism evidence="2">
    <name type="scientific">uncultured Rubellimicrobium sp</name>
    <dbReference type="NCBI Taxonomy" id="543078"/>
    <lineage>
        <taxon>Bacteria</taxon>
        <taxon>Pseudomonadati</taxon>
        <taxon>Pseudomonadota</taxon>
        <taxon>Alphaproteobacteria</taxon>
        <taxon>Rhodobacterales</taxon>
        <taxon>Roseobacteraceae</taxon>
        <taxon>Rubellimicrobium</taxon>
        <taxon>environmental samples</taxon>
    </lineage>
</organism>
<feature type="compositionally biased region" description="Basic and acidic residues" evidence="1">
    <location>
        <begin position="116"/>
        <end position="127"/>
    </location>
</feature>
<keyword evidence="2" id="KW-0812">Transmembrane</keyword>
<feature type="region of interest" description="Disordered" evidence="1">
    <location>
        <begin position="1"/>
        <end position="172"/>
    </location>
</feature>
<protein>
    <submittedName>
        <fullName evidence="2">Transmembrane protein</fullName>
    </submittedName>
</protein>
<name>A0A6J4Q6E0_9RHOB</name>
<sequence length="172" mass="16814">AAQGDVGGCGAPGARGLRDGAAGPAAGGRGRPAAAHALSHHARDGGRDRLPHGRIGEHAAAGRGRGPRDARPPADRRGGHAQPRHGGAEPALAFRLGRVVGGGSAQPRGLSGPARGRGDLRDLRDGAADAGRLDAGPAHAAGDPRPHGLAAGAGVVPGAERQDLVDDGAGRL</sequence>
<reference evidence="2" key="1">
    <citation type="submission" date="2020-02" db="EMBL/GenBank/DDBJ databases">
        <authorList>
            <person name="Meier V. D."/>
        </authorList>
    </citation>
    <scope>NUCLEOTIDE SEQUENCE</scope>
    <source>
        <strain evidence="2">AVDCRST_MAG15</strain>
    </source>
</reference>
<dbReference type="AlphaFoldDB" id="A0A6J4Q6E0"/>
<proteinExistence type="predicted"/>
<accession>A0A6J4Q6E0</accession>
<feature type="compositionally biased region" description="Basic and acidic residues" evidence="1">
    <location>
        <begin position="66"/>
        <end position="78"/>
    </location>
</feature>
<feature type="compositionally biased region" description="Low complexity" evidence="1">
    <location>
        <begin position="148"/>
        <end position="159"/>
    </location>
</feature>